<keyword evidence="5" id="KW-0326">Glycosidase</keyword>
<dbReference type="SUPFAM" id="SSF55545">
    <property type="entry name" value="beta-N-acetylhexosaminidase-like domain"/>
    <property type="match status" value="1"/>
</dbReference>
<evidence type="ECO:0000313" key="11">
    <source>
        <dbReference type="Proteomes" id="UP000480425"/>
    </source>
</evidence>
<evidence type="ECO:0000256" key="6">
    <source>
        <dbReference type="PIRSR" id="PIRSR625705-1"/>
    </source>
</evidence>
<dbReference type="CDD" id="cd06563">
    <property type="entry name" value="GH20_chitobiase-like"/>
    <property type="match status" value="1"/>
</dbReference>
<keyword evidence="4" id="KW-0378">Hydrolase</keyword>
<dbReference type="InterPro" id="IPR017853">
    <property type="entry name" value="GH"/>
</dbReference>
<feature type="active site" description="Proton donor" evidence="6">
    <location>
        <position position="331"/>
    </location>
</feature>
<evidence type="ECO:0000256" key="4">
    <source>
        <dbReference type="ARBA" id="ARBA00022801"/>
    </source>
</evidence>
<proteinExistence type="inferred from homology"/>
<dbReference type="Proteomes" id="UP000480425">
    <property type="component" value="Unassembled WGS sequence"/>
</dbReference>
<comment type="caution">
    <text evidence="10">The sequence shown here is derived from an EMBL/GenBank/DDBJ whole genome shotgun (WGS) entry which is preliminary data.</text>
</comment>
<feature type="chain" id="PRO_5026293081" description="beta-N-acetylhexosaminidase" evidence="7">
    <location>
        <begin position="20"/>
        <end position="543"/>
    </location>
</feature>
<evidence type="ECO:0000256" key="5">
    <source>
        <dbReference type="ARBA" id="ARBA00023295"/>
    </source>
</evidence>
<dbReference type="EMBL" id="VZCB01000018">
    <property type="protein sequence ID" value="MQN79757.1"/>
    <property type="molecule type" value="Genomic_DNA"/>
</dbReference>
<evidence type="ECO:0000256" key="1">
    <source>
        <dbReference type="ARBA" id="ARBA00001231"/>
    </source>
</evidence>
<dbReference type="GO" id="GO:0030203">
    <property type="term" value="P:glycosaminoglycan metabolic process"/>
    <property type="evidence" value="ECO:0007669"/>
    <property type="project" value="TreeGrafter"/>
</dbReference>
<comment type="catalytic activity">
    <reaction evidence="1">
        <text>Hydrolysis of terminal non-reducing N-acetyl-D-hexosamine residues in N-acetyl-beta-D-hexosaminides.</text>
        <dbReference type="EC" id="3.2.1.52"/>
    </reaction>
</comment>
<evidence type="ECO:0000256" key="3">
    <source>
        <dbReference type="ARBA" id="ARBA00012663"/>
    </source>
</evidence>
<feature type="domain" description="Beta-hexosaminidase bacterial type N-terminal" evidence="9">
    <location>
        <begin position="28"/>
        <end position="154"/>
    </location>
</feature>
<dbReference type="AlphaFoldDB" id="A0A6G1TX53"/>
<dbReference type="GO" id="GO:0005975">
    <property type="term" value="P:carbohydrate metabolic process"/>
    <property type="evidence" value="ECO:0007669"/>
    <property type="project" value="InterPro"/>
</dbReference>
<dbReference type="Pfam" id="PF00728">
    <property type="entry name" value="Glyco_hydro_20"/>
    <property type="match status" value="1"/>
</dbReference>
<dbReference type="Pfam" id="PF02838">
    <property type="entry name" value="Glyco_hydro_20b"/>
    <property type="match status" value="1"/>
</dbReference>
<feature type="domain" description="Glycoside hydrolase family 20 catalytic" evidence="8">
    <location>
        <begin position="157"/>
        <end position="500"/>
    </location>
</feature>
<dbReference type="InterPro" id="IPR015882">
    <property type="entry name" value="HEX_bac_N"/>
</dbReference>
<accession>A0A6G1TX53</accession>
<name>A0A6G1TX53_9BACT</name>
<gene>
    <name evidence="10" type="ORF">F7D73_02035</name>
</gene>
<dbReference type="EC" id="3.2.1.52" evidence="3"/>
<keyword evidence="7" id="KW-0732">Signal</keyword>
<sequence length="543" mass="61764">MIRRIILTMAFLASLSLSAKDVNMGSWQIVPLPQQVKEMSSAPFRITAKTTIYYAAGDEKQKKDAEFLASHIKEVTGIEVKTTDKQAKGQIRLALNAGDTKSEAYSLVVNKNGITISATSHVGIFYGIQSVMKALPITRNVKSVSLPAAEVTDAPRFAYRAFMIDVGRHYFSVPYLKKLIDVFAMHNINYFHWHLTEDQGWRLEIKKYPMLTQIGSKRKETILPTNKNEFDGVPVSGYYTQEEAREIVKYAADRYITVIPEVDMPGHMLAALASYPELGCTGGPYEVATRFGVFEDVLCAGKAQTLQFAKDVMDEIMDIFPSEYIHIGGDECPKNRWKVCENCQKKIAELGIQELPKHCKEEQLQTWFMGEIEKQIRNRGRKMMGWDEILEGTPSKDITVCGWTSVNASIRSAREGHLTIVASISNFYFSNPRINKIEGIPSIQRVYDLDPCSDKLTPAEQQNIIGAEGCIWTEWVKDAEKMEWELLPRLAALSEVQWTAKDKRNLENFFPRMLHMQDLYRLYGLNYKADIEDAVKKHLEEKK</sequence>
<evidence type="ECO:0000259" key="8">
    <source>
        <dbReference type="Pfam" id="PF00728"/>
    </source>
</evidence>
<evidence type="ECO:0000313" key="10">
    <source>
        <dbReference type="EMBL" id="MQN79757.1"/>
    </source>
</evidence>
<reference evidence="10 11" key="1">
    <citation type="submission" date="2019-09" db="EMBL/GenBank/DDBJ databases">
        <title>Distinct polysaccharide growth profiles of human intestinal Prevotella copri isolates.</title>
        <authorList>
            <person name="Fehlner-Peach H."/>
            <person name="Magnabosco C."/>
            <person name="Raghavan V."/>
            <person name="Scher J.U."/>
            <person name="Tett A."/>
            <person name="Cox L.M."/>
            <person name="Gottsegen C."/>
            <person name="Watters A."/>
            <person name="Wiltshire- Gordon J.D."/>
            <person name="Segata N."/>
            <person name="Bonneau R."/>
            <person name="Littman D.R."/>
        </authorList>
    </citation>
    <scope>NUCLEOTIDE SEQUENCE [LARGE SCALE GENOMIC DNA]</scope>
    <source>
        <strain evidence="11">iA622</strain>
    </source>
</reference>
<evidence type="ECO:0000256" key="2">
    <source>
        <dbReference type="ARBA" id="ARBA00006285"/>
    </source>
</evidence>
<dbReference type="Gene3D" id="3.30.379.10">
    <property type="entry name" value="Chitobiase/beta-hexosaminidase domain 2-like"/>
    <property type="match status" value="1"/>
</dbReference>
<evidence type="ECO:0000256" key="7">
    <source>
        <dbReference type="SAM" id="SignalP"/>
    </source>
</evidence>
<dbReference type="InterPro" id="IPR029018">
    <property type="entry name" value="Hex-like_dom2"/>
</dbReference>
<comment type="similarity">
    <text evidence="2">Belongs to the glycosyl hydrolase 20 family.</text>
</comment>
<dbReference type="PANTHER" id="PTHR22600:SF57">
    <property type="entry name" value="BETA-N-ACETYLHEXOSAMINIDASE"/>
    <property type="match status" value="1"/>
</dbReference>
<dbReference type="GO" id="GO:0016020">
    <property type="term" value="C:membrane"/>
    <property type="evidence" value="ECO:0007669"/>
    <property type="project" value="TreeGrafter"/>
</dbReference>
<organism evidence="10 11">
    <name type="scientific">Segatella copri</name>
    <dbReference type="NCBI Taxonomy" id="165179"/>
    <lineage>
        <taxon>Bacteria</taxon>
        <taxon>Pseudomonadati</taxon>
        <taxon>Bacteroidota</taxon>
        <taxon>Bacteroidia</taxon>
        <taxon>Bacteroidales</taxon>
        <taxon>Prevotellaceae</taxon>
        <taxon>Segatella</taxon>
    </lineage>
</organism>
<feature type="signal peptide" evidence="7">
    <location>
        <begin position="1"/>
        <end position="19"/>
    </location>
</feature>
<dbReference type="GO" id="GO:0004563">
    <property type="term" value="F:beta-N-acetylhexosaminidase activity"/>
    <property type="evidence" value="ECO:0007669"/>
    <property type="project" value="UniProtKB-EC"/>
</dbReference>
<evidence type="ECO:0000259" key="9">
    <source>
        <dbReference type="Pfam" id="PF02838"/>
    </source>
</evidence>
<dbReference type="OrthoDB" id="1090159at2"/>
<dbReference type="InterPro" id="IPR025705">
    <property type="entry name" value="Beta_hexosaminidase_sua/sub"/>
</dbReference>
<dbReference type="RefSeq" id="WP_153122056.1">
    <property type="nucleotide sequence ID" value="NZ_VZCB01000018.1"/>
</dbReference>
<protein>
    <recommendedName>
        <fullName evidence="3">beta-N-acetylhexosaminidase</fullName>
        <ecNumber evidence="3">3.2.1.52</ecNumber>
    </recommendedName>
</protein>
<dbReference type="PANTHER" id="PTHR22600">
    <property type="entry name" value="BETA-HEXOSAMINIDASE"/>
    <property type="match status" value="1"/>
</dbReference>
<dbReference type="InterPro" id="IPR015883">
    <property type="entry name" value="Glyco_hydro_20_cat"/>
</dbReference>
<dbReference type="Gene3D" id="3.20.20.80">
    <property type="entry name" value="Glycosidases"/>
    <property type="match status" value="1"/>
</dbReference>
<dbReference type="SUPFAM" id="SSF51445">
    <property type="entry name" value="(Trans)glycosidases"/>
    <property type="match status" value="1"/>
</dbReference>
<dbReference type="PRINTS" id="PR00738">
    <property type="entry name" value="GLHYDRLASE20"/>
</dbReference>